<gene>
    <name evidence="1" type="ORF">NA56DRAFT_703834</name>
</gene>
<dbReference type="Proteomes" id="UP000235672">
    <property type="component" value="Unassembled WGS sequence"/>
</dbReference>
<organism evidence="1 2">
    <name type="scientific">Hyaloscypha hepaticicola</name>
    <dbReference type="NCBI Taxonomy" id="2082293"/>
    <lineage>
        <taxon>Eukaryota</taxon>
        <taxon>Fungi</taxon>
        <taxon>Dikarya</taxon>
        <taxon>Ascomycota</taxon>
        <taxon>Pezizomycotina</taxon>
        <taxon>Leotiomycetes</taxon>
        <taxon>Helotiales</taxon>
        <taxon>Hyaloscyphaceae</taxon>
        <taxon>Hyaloscypha</taxon>
    </lineage>
</organism>
<dbReference type="AlphaFoldDB" id="A0A2J6Q4H0"/>
<dbReference type="OrthoDB" id="310217at2759"/>
<evidence type="ECO:0000313" key="2">
    <source>
        <dbReference type="Proteomes" id="UP000235672"/>
    </source>
</evidence>
<evidence type="ECO:0000313" key="1">
    <source>
        <dbReference type="EMBL" id="PMD21146.1"/>
    </source>
</evidence>
<protein>
    <submittedName>
        <fullName evidence="1">Uncharacterized protein</fullName>
    </submittedName>
</protein>
<dbReference type="EMBL" id="KZ613482">
    <property type="protein sequence ID" value="PMD21146.1"/>
    <property type="molecule type" value="Genomic_DNA"/>
</dbReference>
<proteinExistence type="predicted"/>
<dbReference type="STRING" id="1745343.A0A2J6Q4H0"/>
<sequence>MIMQVLMRKPMGKAPDWENCIMYNSTATPPLAGGGKTVRSFIDAEQDYTYSSTYSRELRSPIAECLLLNSSNWIPVQDLVQRTADGVATLRMGMGTVLEGKHCRFGRGRRYLQIQHRGLGRDREDGQRDRTAMNLMQGRTLMLNHQTLGGFPGLDVVRALDA</sequence>
<accession>A0A2J6Q4H0</accession>
<reference evidence="1 2" key="1">
    <citation type="submission" date="2016-05" db="EMBL/GenBank/DDBJ databases">
        <title>A degradative enzymes factory behind the ericoid mycorrhizal symbiosis.</title>
        <authorList>
            <consortium name="DOE Joint Genome Institute"/>
            <person name="Martino E."/>
            <person name="Morin E."/>
            <person name="Grelet G."/>
            <person name="Kuo A."/>
            <person name="Kohler A."/>
            <person name="Daghino S."/>
            <person name="Barry K."/>
            <person name="Choi C."/>
            <person name="Cichocki N."/>
            <person name="Clum A."/>
            <person name="Copeland A."/>
            <person name="Hainaut M."/>
            <person name="Haridas S."/>
            <person name="Labutti K."/>
            <person name="Lindquist E."/>
            <person name="Lipzen A."/>
            <person name="Khouja H.-R."/>
            <person name="Murat C."/>
            <person name="Ohm R."/>
            <person name="Olson A."/>
            <person name="Spatafora J."/>
            <person name="Veneault-Fourrey C."/>
            <person name="Henrissat B."/>
            <person name="Grigoriev I."/>
            <person name="Martin F."/>
            <person name="Perotto S."/>
        </authorList>
    </citation>
    <scope>NUCLEOTIDE SEQUENCE [LARGE SCALE GENOMIC DNA]</scope>
    <source>
        <strain evidence="1 2">UAMH 7357</strain>
    </source>
</reference>
<name>A0A2J6Q4H0_9HELO</name>
<keyword evidence="2" id="KW-1185">Reference proteome</keyword>